<dbReference type="RefSeq" id="WP_202239691.1">
    <property type="nucleotide sequence ID" value="NZ_AP018365.1"/>
</dbReference>
<reference evidence="3 4" key="2">
    <citation type="journal article" date="2011" name="J. Antibiot.">
        <title>Furaquinocins I and J: novel polyketide isoprenoid hybrid compounds from Streptomyces reveromyceticus SN-593.</title>
        <authorList>
            <person name="Panthee S."/>
            <person name="Takahashi S."/>
            <person name="Takagi H."/>
            <person name="Nogawa T."/>
            <person name="Oowada E."/>
            <person name="Uramoto M."/>
            <person name="Osada H."/>
        </authorList>
    </citation>
    <scope>NUCLEOTIDE SEQUENCE [LARGE SCALE GENOMIC DNA]</scope>
    <source>
        <strain evidence="3 4">SN-593</strain>
    </source>
</reference>
<evidence type="ECO:0000256" key="1">
    <source>
        <dbReference type="SAM" id="MobiDB-lite"/>
    </source>
</evidence>
<feature type="compositionally biased region" description="Low complexity" evidence="1">
    <location>
        <begin position="134"/>
        <end position="153"/>
    </location>
</feature>
<dbReference type="EMBL" id="AP018365">
    <property type="protein sequence ID" value="BBA96056.1"/>
    <property type="molecule type" value="Genomic_DNA"/>
</dbReference>
<reference evidence="3 4" key="1">
    <citation type="journal article" date="2010" name="J. Bacteriol.">
        <title>Biochemical characterization of a novel indole prenyltransferase from Streptomyces sp. SN-593.</title>
        <authorList>
            <person name="Takahashi S."/>
            <person name="Takagi H."/>
            <person name="Toyoda A."/>
            <person name="Uramoto M."/>
            <person name="Nogawa T."/>
            <person name="Ueki M."/>
            <person name="Sakaki Y."/>
            <person name="Osada H."/>
        </authorList>
    </citation>
    <scope>NUCLEOTIDE SEQUENCE [LARGE SCALE GENOMIC DNA]</scope>
    <source>
        <strain evidence="3 4">SN-593</strain>
    </source>
</reference>
<proteinExistence type="predicted"/>
<keyword evidence="4" id="KW-1185">Reference proteome</keyword>
<evidence type="ECO:0000313" key="4">
    <source>
        <dbReference type="Proteomes" id="UP000595703"/>
    </source>
</evidence>
<feature type="compositionally biased region" description="Pro residues" evidence="1">
    <location>
        <begin position="154"/>
        <end position="165"/>
    </location>
</feature>
<protein>
    <submittedName>
        <fullName evidence="3">Uncharacterized protein</fullName>
    </submittedName>
</protein>
<sequence>MLPTPGDVIAPPRPDRAEPPVSALTALVTLTADDSAGPLLVVRPVPVLPAPPVRAALLPAPPPRPDLPEAAAAPLTPVRPVAPRRSVHPAFPVRPGSPVRPGPPGVSEPGGSEADGWGRDGLGPDESGSGGSEAVGRAAAPAGPAALAGHPATPAGPPAAAPPKPQSWRAARRAARRRGEFVEPRGCLYALSQPPLMLFLCVVGGLIGAGAGWDLLAL</sequence>
<evidence type="ECO:0000313" key="3">
    <source>
        <dbReference type="EMBL" id="BBA96056.1"/>
    </source>
</evidence>
<keyword evidence="2" id="KW-1133">Transmembrane helix</keyword>
<name>A0A7U3UNZ8_9ACTN</name>
<accession>A0A7U3UNZ8</accession>
<keyword evidence="2" id="KW-0812">Transmembrane</keyword>
<dbReference type="AlphaFoldDB" id="A0A7U3UNZ8"/>
<feature type="region of interest" description="Disordered" evidence="1">
    <location>
        <begin position="1"/>
        <end position="20"/>
    </location>
</feature>
<reference evidence="3 4" key="3">
    <citation type="journal article" date="2011" name="Nat. Chem. Biol.">
        <title>Reveromycin A biosynthesis uses RevG and RevJ for stereospecific spiroacetal formation.</title>
        <authorList>
            <person name="Takahashi S."/>
            <person name="Toyoda A."/>
            <person name="Sekiyama Y."/>
            <person name="Takagi H."/>
            <person name="Nogawa T."/>
            <person name="Uramoto M."/>
            <person name="Suzuki R."/>
            <person name="Koshino H."/>
            <person name="Kumano T."/>
            <person name="Panthee S."/>
            <person name="Dairi T."/>
            <person name="Ishikawa J."/>
            <person name="Ikeda H."/>
            <person name="Sakaki Y."/>
            <person name="Osada H."/>
        </authorList>
    </citation>
    <scope>NUCLEOTIDE SEQUENCE [LARGE SCALE GENOMIC DNA]</scope>
    <source>
        <strain evidence="3 4">SN-593</strain>
    </source>
</reference>
<gene>
    <name evidence="3" type="ORF">RVR_1182</name>
</gene>
<organism evidence="3 4">
    <name type="scientific">Actinacidiphila reveromycinica</name>
    <dbReference type="NCBI Taxonomy" id="659352"/>
    <lineage>
        <taxon>Bacteria</taxon>
        <taxon>Bacillati</taxon>
        <taxon>Actinomycetota</taxon>
        <taxon>Actinomycetes</taxon>
        <taxon>Kitasatosporales</taxon>
        <taxon>Streptomycetaceae</taxon>
        <taxon>Actinacidiphila</taxon>
    </lineage>
</organism>
<feature type="transmembrane region" description="Helical" evidence="2">
    <location>
        <begin position="196"/>
        <end position="216"/>
    </location>
</feature>
<evidence type="ECO:0000256" key="2">
    <source>
        <dbReference type="SAM" id="Phobius"/>
    </source>
</evidence>
<dbReference type="KEGG" id="arev:RVR_1182"/>
<feature type="region of interest" description="Disordered" evidence="1">
    <location>
        <begin position="78"/>
        <end position="167"/>
    </location>
</feature>
<dbReference type="Proteomes" id="UP000595703">
    <property type="component" value="Chromosome"/>
</dbReference>
<keyword evidence="2" id="KW-0472">Membrane</keyword>
<reference evidence="3 4" key="4">
    <citation type="journal article" date="2020" name="Sci. Rep.">
        <title>beta-carboline chemical signals induce reveromycin production through a LuxR family regulator in Streptomyces sp. SN-593.</title>
        <authorList>
            <person name="Panthee S."/>
            <person name="Kito N."/>
            <person name="Hayashi T."/>
            <person name="Shimizu T."/>
            <person name="Ishikawa J."/>
            <person name="Hamamoto H."/>
            <person name="Osada H."/>
            <person name="Takahashi S."/>
        </authorList>
    </citation>
    <scope>NUCLEOTIDE SEQUENCE [LARGE SCALE GENOMIC DNA]</scope>
    <source>
        <strain evidence="3 4">SN-593</strain>
    </source>
</reference>